<dbReference type="PROSITE" id="PS00158">
    <property type="entry name" value="ALDOLASE_CLASS_I"/>
    <property type="match status" value="1"/>
</dbReference>
<evidence type="ECO:0000313" key="16">
    <source>
        <dbReference type="EMBL" id="CAB1431675.1"/>
    </source>
</evidence>
<evidence type="ECO:0000256" key="11">
    <source>
        <dbReference type="ARBA" id="ARBA00023270"/>
    </source>
</evidence>
<feature type="region of interest" description="Disordered" evidence="14">
    <location>
        <begin position="1"/>
        <end position="23"/>
    </location>
</feature>
<dbReference type="CDD" id="cd05123">
    <property type="entry name" value="STKc_AGC"/>
    <property type="match status" value="1"/>
</dbReference>
<keyword evidence="11" id="KW-0704">Schiff base</keyword>
<dbReference type="NCBIfam" id="NF033379">
    <property type="entry name" value="FrucBisAld_I"/>
    <property type="match status" value="1"/>
</dbReference>
<dbReference type="PROSITE" id="PS50011">
    <property type="entry name" value="PROTEIN_KINASE_DOM"/>
    <property type="match status" value="1"/>
</dbReference>
<accession>A0A9N7UHR9</accession>
<gene>
    <name evidence="16" type="ORF">PLEPLA_LOCUS19732</name>
</gene>
<name>A0A9N7UHR9_PLEPL</name>
<dbReference type="InterPro" id="IPR000719">
    <property type="entry name" value="Prot_kinase_dom"/>
</dbReference>
<dbReference type="Pfam" id="PF00274">
    <property type="entry name" value="Glycolytic"/>
    <property type="match status" value="1"/>
</dbReference>
<feature type="domain" description="Protein kinase" evidence="15">
    <location>
        <begin position="106"/>
        <end position="388"/>
    </location>
</feature>
<comment type="similarity">
    <text evidence="2 12">Belongs to the class I fructose-bisphosphate aldolase family.</text>
</comment>
<dbReference type="GO" id="GO:0004674">
    <property type="term" value="F:protein serine/threonine kinase activity"/>
    <property type="evidence" value="ECO:0007669"/>
    <property type="project" value="UniProtKB-KW"/>
</dbReference>
<dbReference type="CDD" id="cd00948">
    <property type="entry name" value="FBP_aldolase_I_a"/>
    <property type="match status" value="1"/>
</dbReference>
<evidence type="ECO:0000256" key="13">
    <source>
        <dbReference type="RuleBase" id="RU004257"/>
    </source>
</evidence>
<keyword evidence="10 12" id="KW-0456">Lyase</keyword>
<dbReference type="SUPFAM" id="SSF51569">
    <property type="entry name" value="Aldolase"/>
    <property type="match status" value="1"/>
</dbReference>
<evidence type="ECO:0000256" key="10">
    <source>
        <dbReference type="ARBA" id="ARBA00023239"/>
    </source>
</evidence>
<dbReference type="Gene3D" id="1.10.510.10">
    <property type="entry name" value="Transferase(Phosphotransferase) domain 1"/>
    <property type="match status" value="1"/>
</dbReference>
<evidence type="ECO:0000259" key="15">
    <source>
        <dbReference type="PROSITE" id="PS50011"/>
    </source>
</evidence>
<protein>
    <recommendedName>
        <fullName evidence="3 12">Fructose-bisphosphate aldolase</fullName>
        <ecNumber evidence="3 12">4.1.2.13</ecNumber>
    </recommendedName>
</protein>
<keyword evidence="17" id="KW-1185">Reference proteome</keyword>
<keyword evidence="7" id="KW-0418">Kinase</keyword>
<evidence type="ECO:0000256" key="3">
    <source>
        <dbReference type="ARBA" id="ARBA00013068"/>
    </source>
</evidence>
<proteinExistence type="inferred from homology"/>
<keyword evidence="9 12" id="KW-0324">Glycolysis</keyword>
<dbReference type="InterPro" id="IPR011009">
    <property type="entry name" value="Kinase-like_dom_sf"/>
</dbReference>
<evidence type="ECO:0000256" key="5">
    <source>
        <dbReference type="ARBA" id="ARBA00022679"/>
    </source>
</evidence>
<dbReference type="SUPFAM" id="SSF56112">
    <property type="entry name" value="Protein kinase-like (PK-like)"/>
    <property type="match status" value="1"/>
</dbReference>
<dbReference type="PANTHER" id="PTHR11627">
    <property type="entry name" value="FRUCTOSE-BISPHOSPHATE ALDOLASE"/>
    <property type="match status" value="1"/>
</dbReference>
<dbReference type="InterPro" id="IPR008271">
    <property type="entry name" value="Ser/Thr_kinase_AS"/>
</dbReference>
<evidence type="ECO:0000256" key="9">
    <source>
        <dbReference type="ARBA" id="ARBA00023152"/>
    </source>
</evidence>
<dbReference type="GO" id="GO:0006096">
    <property type="term" value="P:glycolytic process"/>
    <property type="evidence" value="ECO:0007669"/>
    <property type="project" value="UniProtKB-KW"/>
</dbReference>
<comment type="pathway">
    <text evidence="1 13">Carbohydrate degradation; glycolysis; D-glyceraldehyde 3-phosphate and glycerone phosphate from D-glucose: step 4/4.</text>
</comment>
<dbReference type="AlphaFoldDB" id="A0A9N7UHR9"/>
<evidence type="ECO:0000256" key="4">
    <source>
        <dbReference type="ARBA" id="ARBA00022527"/>
    </source>
</evidence>
<evidence type="ECO:0000256" key="6">
    <source>
        <dbReference type="ARBA" id="ARBA00022741"/>
    </source>
</evidence>
<dbReference type="Gene3D" id="3.20.20.70">
    <property type="entry name" value="Aldolase class I"/>
    <property type="match status" value="1"/>
</dbReference>
<dbReference type="InterPro" id="IPR045270">
    <property type="entry name" value="STKc_AGC"/>
</dbReference>
<organism evidence="16 17">
    <name type="scientific">Pleuronectes platessa</name>
    <name type="common">European plaice</name>
    <dbReference type="NCBI Taxonomy" id="8262"/>
    <lineage>
        <taxon>Eukaryota</taxon>
        <taxon>Metazoa</taxon>
        <taxon>Chordata</taxon>
        <taxon>Craniata</taxon>
        <taxon>Vertebrata</taxon>
        <taxon>Euteleostomi</taxon>
        <taxon>Actinopterygii</taxon>
        <taxon>Neopterygii</taxon>
        <taxon>Teleostei</taxon>
        <taxon>Neoteleostei</taxon>
        <taxon>Acanthomorphata</taxon>
        <taxon>Carangaria</taxon>
        <taxon>Pleuronectiformes</taxon>
        <taxon>Pleuronectoidei</taxon>
        <taxon>Pleuronectidae</taxon>
        <taxon>Pleuronectes</taxon>
    </lineage>
</organism>
<reference evidence="16" key="1">
    <citation type="submission" date="2020-03" db="EMBL/GenBank/DDBJ databases">
        <authorList>
            <person name="Weist P."/>
        </authorList>
    </citation>
    <scope>NUCLEOTIDE SEQUENCE</scope>
</reference>
<keyword evidence="6" id="KW-0547">Nucleotide-binding</keyword>
<evidence type="ECO:0000256" key="2">
    <source>
        <dbReference type="ARBA" id="ARBA00010387"/>
    </source>
</evidence>
<evidence type="ECO:0000256" key="7">
    <source>
        <dbReference type="ARBA" id="ARBA00022777"/>
    </source>
</evidence>
<dbReference type="Gene3D" id="3.30.200.20">
    <property type="entry name" value="Phosphorylase Kinase, domain 1"/>
    <property type="match status" value="2"/>
</dbReference>
<dbReference type="SMART" id="SM00220">
    <property type="entry name" value="S_TKc"/>
    <property type="match status" value="1"/>
</dbReference>
<sequence length="869" mass="96136">MGADGSRHRKRPTEGQEDKPCPSGWRGFLSSMGLSIPAALCRLAPPGLRLGQHRMLQGKSPDIPEHVLRLAGVGPDKLRAEWSLPGFISMFLPEYPHRALPGQEHFQVLGYIAKGSFGPILKVKDKSKRKTYAVKVIPKSEILRLGVLEQSKEEVIIQRQVRHPFVHDLEDCWQTQRHLYISESAREPVTQPTQIPLSKTPHSNFSHLNTVCDYCSTGDLYTYWQMIGQFTEDTVRVFAAELGCALGFLHDFGIIHRDVKMENILLTDNGHLRLADFGLSRRLERGGRAFTICGTIQYMAPEVLSGGPYNHAADWWSLGILLFSLVTGKFPVPAEIDHCSMLRKVRGFPYEMPLSFSSPFALLITELLCKTPARRLRTIDRFKRQTFFYGSTFDLALLQRQPVEVILELRERPDRAAKARRGLTLSLQPLKGFDYDFLLSPPATPDTQLDADTQTHAVAPLPGPALPLKPTQENVPHREVETGDCPSSAEQHSPDLFTARQPSAATMTHQYPALTPEQKKELQDIALRIVAPGKGILAADESTGSMTKRFNPIGVENTEENRRRYRQLLFTADQRMDNCIGGVIFFHETLYQNTDDGTCFAKLIQDRGMVVGIKVDKGVVPLAGTNGETTTQGLDGLSERCAQYKKDGADFAKWRCVLKISDTTPSELAILENANVLARYASICQQNGIVPIVEPEILPDGDHDLKRCQYVTEKVLAAVYKSLSDHHVYLEGTLLKPNMVTAGHSCPTKYSGEEIAMATVTALRRTVPPAVTGVTFLSGGQSEEEASVNLNAINTCPLAKPWALTFSFGRALQASALNAWKGELSNEKAATEEYLKRAEANSQAALGKYESSGAGGASAKSLYVVNHAY</sequence>
<dbReference type="InterPro" id="IPR000741">
    <property type="entry name" value="FBA_I"/>
</dbReference>
<evidence type="ECO:0000313" key="17">
    <source>
        <dbReference type="Proteomes" id="UP001153269"/>
    </source>
</evidence>
<dbReference type="EC" id="4.1.2.13" evidence="3 12"/>
<comment type="caution">
    <text evidence="16">The sequence shown here is derived from an EMBL/GenBank/DDBJ whole genome shotgun (WGS) entry which is preliminary data.</text>
</comment>
<evidence type="ECO:0000256" key="1">
    <source>
        <dbReference type="ARBA" id="ARBA00004714"/>
    </source>
</evidence>
<dbReference type="GO" id="GO:0005524">
    <property type="term" value="F:ATP binding"/>
    <property type="evidence" value="ECO:0007669"/>
    <property type="project" value="UniProtKB-KW"/>
</dbReference>
<keyword evidence="5" id="KW-0808">Transferase</keyword>
<keyword evidence="8" id="KW-0067">ATP-binding</keyword>
<dbReference type="FunFam" id="3.20.20.70:FF:000021">
    <property type="entry name" value="Fructose-bisphosphate aldolase"/>
    <property type="match status" value="1"/>
</dbReference>
<evidence type="ECO:0000256" key="12">
    <source>
        <dbReference type="RuleBase" id="RU003994"/>
    </source>
</evidence>
<keyword evidence="4" id="KW-0723">Serine/threonine-protein kinase</keyword>
<comment type="catalytic activity">
    <reaction evidence="12">
        <text>beta-D-fructose 1,6-bisphosphate = D-glyceraldehyde 3-phosphate + dihydroxyacetone phosphate</text>
        <dbReference type="Rhea" id="RHEA:14729"/>
        <dbReference type="ChEBI" id="CHEBI:32966"/>
        <dbReference type="ChEBI" id="CHEBI:57642"/>
        <dbReference type="ChEBI" id="CHEBI:59776"/>
        <dbReference type="EC" id="4.1.2.13"/>
    </reaction>
</comment>
<dbReference type="PROSITE" id="PS00108">
    <property type="entry name" value="PROTEIN_KINASE_ST"/>
    <property type="match status" value="1"/>
</dbReference>
<evidence type="ECO:0000256" key="8">
    <source>
        <dbReference type="ARBA" id="ARBA00022840"/>
    </source>
</evidence>
<dbReference type="Proteomes" id="UP001153269">
    <property type="component" value="Unassembled WGS sequence"/>
</dbReference>
<dbReference type="EMBL" id="CADEAL010001358">
    <property type="protein sequence ID" value="CAB1431675.1"/>
    <property type="molecule type" value="Genomic_DNA"/>
</dbReference>
<evidence type="ECO:0000256" key="14">
    <source>
        <dbReference type="SAM" id="MobiDB-lite"/>
    </source>
</evidence>
<dbReference type="InterPro" id="IPR029768">
    <property type="entry name" value="Aldolase_I_AS"/>
</dbReference>
<dbReference type="Pfam" id="PF00069">
    <property type="entry name" value="Pkinase"/>
    <property type="match status" value="1"/>
</dbReference>
<dbReference type="GO" id="GO:0004332">
    <property type="term" value="F:fructose-bisphosphate aldolase activity"/>
    <property type="evidence" value="ECO:0007669"/>
    <property type="project" value="UniProtKB-EC"/>
</dbReference>
<dbReference type="InterPro" id="IPR013785">
    <property type="entry name" value="Aldolase_TIM"/>
</dbReference>